<dbReference type="KEGG" id="tti:THITH_13305"/>
<dbReference type="EMBL" id="CP007029">
    <property type="protein sequence ID" value="AHF00235.1"/>
    <property type="molecule type" value="Genomic_DNA"/>
</dbReference>
<name>W0DNT0_9GAMM</name>
<dbReference type="HOGENOM" id="CLU_1481334_0_0_6"/>
<organism evidence="1 2">
    <name type="scientific">Thioalkalivibrio paradoxus ARh 1</name>
    <dbReference type="NCBI Taxonomy" id="713585"/>
    <lineage>
        <taxon>Bacteria</taxon>
        <taxon>Pseudomonadati</taxon>
        <taxon>Pseudomonadota</taxon>
        <taxon>Gammaproteobacteria</taxon>
        <taxon>Chromatiales</taxon>
        <taxon>Ectothiorhodospiraceae</taxon>
        <taxon>Thioalkalivibrio</taxon>
    </lineage>
</organism>
<reference evidence="1 2" key="1">
    <citation type="submission" date="2013-12" db="EMBL/GenBank/DDBJ databases">
        <authorList>
            <consortium name="DOE Joint Genome Institute"/>
            <person name="Muyzer G."/>
            <person name="Huntemann M."/>
            <person name="Han J."/>
            <person name="Chen A."/>
            <person name="Kyrpides N."/>
            <person name="Mavromatis K."/>
            <person name="Markowitz V."/>
            <person name="Palaniappan K."/>
            <person name="Ivanova N."/>
            <person name="Schaumberg A."/>
            <person name="Pati A."/>
            <person name="Liolios K."/>
            <person name="Nordberg H.P."/>
            <person name="Cantor M.N."/>
            <person name="Hua S.X."/>
            <person name="Woyke T."/>
        </authorList>
    </citation>
    <scope>NUCLEOTIDE SEQUENCE [LARGE SCALE GENOMIC DNA]</scope>
    <source>
        <strain evidence="1 2">ARh 1</strain>
    </source>
</reference>
<dbReference type="RefSeq" id="WP_006748982.1">
    <property type="nucleotide sequence ID" value="NZ_CP007029.1"/>
</dbReference>
<dbReference type="AlphaFoldDB" id="W0DNT0"/>
<sequence>MMVGGISVRWPAWALLLAVALLGGCGQGDGSLGLEVDAVEEVFVGEGITEGLLAVTVTLENHGTRAVHVFYNGIRLVPEGGDPRGYGEFIRDLGPLAAQDPVPAEHAELRAALDTLGFDRAWVRATVRNERAIEPGESVRERFGFRVDGPTGWGTLELRYHDDATDRFERIQRPVRVASDSR</sequence>
<proteinExistence type="predicted"/>
<evidence type="ECO:0000313" key="2">
    <source>
        <dbReference type="Proteomes" id="UP000005289"/>
    </source>
</evidence>
<dbReference type="STRING" id="713585.THITH_13305"/>
<accession>W0DNT0</accession>
<protein>
    <submittedName>
        <fullName evidence="1">Uncharacterized protein</fullName>
    </submittedName>
</protein>
<keyword evidence="2" id="KW-1185">Reference proteome</keyword>
<evidence type="ECO:0000313" key="1">
    <source>
        <dbReference type="EMBL" id="AHF00235.1"/>
    </source>
</evidence>
<dbReference type="Proteomes" id="UP000005289">
    <property type="component" value="Chromosome"/>
</dbReference>
<gene>
    <name evidence="1" type="ORF">THITH_13305</name>
</gene>